<comment type="catalytic activity">
    <reaction evidence="1">
        <text>D-ribulose 5-phosphate = D-xylulose 5-phosphate</text>
        <dbReference type="Rhea" id="RHEA:13677"/>
        <dbReference type="ChEBI" id="CHEBI:57737"/>
        <dbReference type="ChEBI" id="CHEBI:58121"/>
        <dbReference type="EC" id="5.1.3.1"/>
    </reaction>
</comment>
<dbReference type="InterPro" id="IPR028061">
    <property type="entry name" value="Fis1_TPR_C"/>
</dbReference>
<keyword evidence="10" id="KW-0479">Metal-binding</keyword>
<evidence type="ECO:0000256" key="19">
    <source>
        <dbReference type="ARBA" id="ARBA00057323"/>
    </source>
</evidence>
<evidence type="ECO:0000256" key="18">
    <source>
        <dbReference type="ARBA" id="ARBA00030599"/>
    </source>
</evidence>
<evidence type="ECO:0000256" key="14">
    <source>
        <dbReference type="ARBA" id="ARBA00023235"/>
    </source>
</evidence>
<reference evidence="22 23" key="1">
    <citation type="submission" date="2022-09" db="EMBL/GenBank/DDBJ databases">
        <authorList>
            <person name="Palmer J.M."/>
        </authorList>
    </citation>
    <scope>NUCLEOTIDE SEQUENCE [LARGE SCALE GENOMIC DNA]</scope>
    <source>
        <strain evidence="22 23">DSM 7382</strain>
    </source>
</reference>
<keyword evidence="11" id="KW-0862">Zinc</keyword>
<dbReference type="GO" id="GO:0046872">
    <property type="term" value="F:metal ion binding"/>
    <property type="evidence" value="ECO:0007669"/>
    <property type="project" value="UniProtKB-KW"/>
</dbReference>
<evidence type="ECO:0000256" key="9">
    <source>
        <dbReference type="ARBA" id="ARBA00013920"/>
    </source>
</evidence>
<dbReference type="InterPro" id="IPR000056">
    <property type="entry name" value="Ribul_P_3_epim-like"/>
</dbReference>
<evidence type="ECO:0000256" key="7">
    <source>
        <dbReference type="ARBA" id="ARBA00011738"/>
    </source>
</evidence>
<proteinExistence type="inferred from homology"/>
<keyword evidence="12" id="KW-0408">Iron</keyword>
<dbReference type="EMBL" id="JASBNA010000086">
    <property type="protein sequence ID" value="KAK7677549.1"/>
    <property type="molecule type" value="Genomic_DNA"/>
</dbReference>
<accession>A0AAW0FDS6</accession>
<evidence type="ECO:0000256" key="6">
    <source>
        <dbReference type="ARBA" id="ARBA00009541"/>
    </source>
</evidence>
<evidence type="ECO:0000256" key="15">
    <source>
        <dbReference type="ARBA" id="ARBA00023277"/>
    </source>
</evidence>
<keyword evidence="15" id="KW-0119">Carbohydrate metabolism</keyword>
<dbReference type="FunFam" id="3.20.20.70:FF:000191">
    <property type="entry name" value="ribulose-phosphate 3-epimerase isoform X2"/>
    <property type="match status" value="1"/>
</dbReference>
<dbReference type="GO" id="GO:0003723">
    <property type="term" value="F:RNA binding"/>
    <property type="evidence" value="ECO:0007669"/>
    <property type="project" value="InterPro"/>
</dbReference>
<dbReference type="InterPro" id="IPR011060">
    <property type="entry name" value="RibuloseP-bd_barrel"/>
</dbReference>
<dbReference type="GO" id="GO:0046496">
    <property type="term" value="P:nicotinamide nucleotide metabolic process"/>
    <property type="evidence" value="ECO:0007669"/>
    <property type="project" value="UniProtKB-ARBA"/>
</dbReference>
<dbReference type="InterPro" id="IPR028058">
    <property type="entry name" value="Fis1_TPR_N"/>
</dbReference>
<evidence type="ECO:0000256" key="17">
    <source>
        <dbReference type="ARBA" id="ARBA00029933"/>
    </source>
</evidence>
<feature type="transmembrane region" description="Helical" evidence="20">
    <location>
        <begin position="129"/>
        <end position="151"/>
    </location>
</feature>
<dbReference type="Pfam" id="PF00834">
    <property type="entry name" value="Ribul_P_3_epim"/>
    <property type="match status" value="1"/>
</dbReference>
<dbReference type="SMART" id="SM00552">
    <property type="entry name" value="ADEAMc"/>
    <property type="match status" value="1"/>
</dbReference>
<comment type="function">
    <text evidence="19">Catalyzes the reversible epimerization of D-ribulose 5-phosphate to D-xylulose 5-phosphate.</text>
</comment>
<dbReference type="Proteomes" id="UP001385951">
    <property type="component" value="Unassembled WGS sequence"/>
</dbReference>
<dbReference type="Gene3D" id="1.25.40.10">
    <property type="entry name" value="Tetratricopeptide repeat domain"/>
    <property type="match status" value="1"/>
</dbReference>
<dbReference type="PROSITE" id="PS50141">
    <property type="entry name" value="A_DEAMIN_EDITASE"/>
    <property type="match status" value="1"/>
</dbReference>
<comment type="similarity">
    <text evidence="6">Belongs to the ribulose-phosphate 3-epimerase family.</text>
</comment>
<dbReference type="GO" id="GO:1901135">
    <property type="term" value="P:carbohydrate derivative metabolic process"/>
    <property type="evidence" value="ECO:0007669"/>
    <property type="project" value="UniProtKB-ARBA"/>
</dbReference>
<evidence type="ECO:0000259" key="21">
    <source>
        <dbReference type="PROSITE" id="PS50141"/>
    </source>
</evidence>
<dbReference type="GO" id="GO:0006163">
    <property type="term" value="P:purine nucleotide metabolic process"/>
    <property type="evidence" value="ECO:0007669"/>
    <property type="project" value="UniProtKB-ARBA"/>
</dbReference>
<dbReference type="PANTHER" id="PTHR11749">
    <property type="entry name" value="RIBULOSE-5-PHOSPHATE-3-EPIMERASE"/>
    <property type="match status" value="1"/>
</dbReference>
<comment type="cofactor">
    <cofactor evidence="4">
        <name>Fe(2+)</name>
        <dbReference type="ChEBI" id="CHEBI:29033"/>
    </cofactor>
</comment>
<dbReference type="InterPro" id="IPR011990">
    <property type="entry name" value="TPR-like_helical_dom_sf"/>
</dbReference>
<evidence type="ECO:0000256" key="11">
    <source>
        <dbReference type="ARBA" id="ARBA00022833"/>
    </source>
</evidence>
<evidence type="ECO:0000256" key="3">
    <source>
        <dbReference type="ARBA" id="ARBA00001947"/>
    </source>
</evidence>
<dbReference type="InterPro" id="IPR033745">
    <property type="entry name" value="Fis1_cytosol"/>
</dbReference>
<evidence type="ECO:0000256" key="10">
    <source>
        <dbReference type="ARBA" id="ARBA00022723"/>
    </source>
</evidence>
<evidence type="ECO:0000256" key="12">
    <source>
        <dbReference type="ARBA" id="ARBA00023004"/>
    </source>
</evidence>
<dbReference type="GO" id="GO:0005975">
    <property type="term" value="P:carbohydrate metabolic process"/>
    <property type="evidence" value="ECO:0007669"/>
    <property type="project" value="InterPro"/>
</dbReference>
<evidence type="ECO:0000256" key="5">
    <source>
        <dbReference type="ARBA" id="ARBA00005016"/>
    </source>
</evidence>
<keyword evidence="23" id="KW-1185">Reference proteome</keyword>
<keyword evidence="14" id="KW-0413">Isomerase</keyword>
<dbReference type="InterPro" id="IPR002466">
    <property type="entry name" value="A_deamin"/>
</dbReference>
<dbReference type="SUPFAM" id="SSF48452">
    <property type="entry name" value="TPR-like"/>
    <property type="match status" value="1"/>
</dbReference>
<comment type="cofactor">
    <cofactor evidence="2">
        <name>Mn(2+)</name>
        <dbReference type="ChEBI" id="CHEBI:29035"/>
    </cofactor>
</comment>
<keyword evidence="13" id="KW-0464">Manganese</keyword>
<evidence type="ECO:0000256" key="2">
    <source>
        <dbReference type="ARBA" id="ARBA00001936"/>
    </source>
</evidence>
<dbReference type="SUPFAM" id="SSF51366">
    <property type="entry name" value="Ribulose-phoshate binding barrel"/>
    <property type="match status" value="1"/>
</dbReference>
<comment type="pathway">
    <text evidence="5">Carbohydrate degradation; pentose phosphate pathway; D-xylulose 5-phosphate from D-ribulose 5-phosphate (non-oxidative stage): step 1/1.</text>
</comment>
<evidence type="ECO:0000313" key="23">
    <source>
        <dbReference type="Proteomes" id="UP001385951"/>
    </source>
</evidence>
<dbReference type="Pfam" id="PF14852">
    <property type="entry name" value="Fis1_TPR_N"/>
    <property type="match status" value="1"/>
</dbReference>
<keyword evidence="20" id="KW-1133">Transmembrane helix</keyword>
<protein>
    <recommendedName>
        <fullName evidence="9">Ribulose-phosphate 3-epimerase</fullName>
        <ecNumber evidence="8">5.1.3.1</ecNumber>
    </recommendedName>
    <alternativeName>
        <fullName evidence="18">Pentose-5-phosphate 3-epimerase</fullName>
    </alternativeName>
    <alternativeName>
        <fullName evidence="17">RPE</fullName>
    </alternativeName>
</protein>
<feature type="domain" description="A to I editase" evidence="21">
    <location>
        <begin position="218"/>
        <end position="354"/>
    </location>
</feature>
<keyword evidence="20" id="KW-0472">Membrane</keyword>
<evidence type="ECO:0000256" key="13">
    <source>
        <dbReference type="ARBA" id="ARBA00023211"/>
    </source>
</evidence>
<dbReference type="GO" id="GO:0006091">
    <property type="term" value="P:generation of precursor metabolites and energy"/>
    <property type="evidence" value="ECO:0007669"/>
    <property type="project" value="UniProtKB-ARBA"/>
</dbReference>
<organism evidence="22 23">
    <name type="scientific">Cerrena zonata</name>
    <dbReference type="NCBI Taxonomy" id="2478898"/>
    <lineage>
        <taxon>Eukaryota</taxon>
        <taxon>Fungi</taxon>
        <taxon>Dikarya</taxon>
        <taxon>Basidiomycota</taxon>
        <taxon>Agaricomycotina</taxon>
        <taxon>Agaricomycetes</taxon>
        <taxon>Polyporales</taxon>
        <taxon>Cerrenaceae</taxon>
        <taxon>Cerrena</taxon>
    </lineage>
</organism>
<dbReference type="Pfam" id="PF02137">
    <property type="entry name" value="A_deamin"/>
    <property type="match status" value="1"/>
</dbReference>
<evidence type="ECO:0000256" key="4">
    <source>
        <dbReference type="ARBA" id="ARBA00001954"/>
    </source>
</evidence>
<comment type="caution">
    <text evidence="22">The sequence shown here is derived from an EMBL/GenBank/DDBJ whole genome shotgun (WGS) entry which is preliminary data.</text>
</comment>
<evidence type="ECO:0000256" key="1">
    <source>
        <dbReference type="ARBA" id="ARBA00001782"/>
    </source>
</evidence>
<comment type="subunit">
    <text evidence="7">Homodimer.</text>
</comment>
<evidence type="ECO:0000256" key="20">
    <source>
        <dbReference type="SAM" id="Phobius"/>
    </source>
</evidence>
<dbReference type="EC" id="5.1.3.1" evidence="8"/>
<sequence length="538" mass="59356">MFSFFEKKYAALEEVNQPIAPEQLAVLKNQLDSEKPGATPQSQFNYAWGLLKSVLRHDQEAGVKILTHLYHSVPSMERESLYYLALGSFKIGEYAKARSYTNKLLSKEPENTQFKALSLAIEDKITQDGVIGIGVAGGILALGVGLIGALARKKHDSIKDKALANRVSRLIVDAFNNLSVKSGKPGVRSNGVKEWTVLAGIAMIEIDETANYKVSPICFATGVKALPDKVRQYSQGSMVHDMHAEILTLRLFNWYLLKEMSLLIENDQYSSQIIEKCEDGAKFSLRENIELALYISEPPCGDASMTYIADEREPWQETKPEKRRKVDNDEGTVLRGRANFDQLGKVRTKPGRADRPPIITSLRKEIPREEGKPTFFDCHMMVSEPEKWVPEIAKAGGDQYTFHYEATKDPVALVKLIKDHGLKAACAIKPGTDVGVLYPLAESLDMALVMTVEPGFGGQKFMKDMMPKVEDLRSKYPQLNIQVDGGLGEATIDDAANAGANVIVAGTSCFTAPDPSKLISLLRSKVEDSLASKGVLDK</sequence>
<keyword evidence="20" id="KW-0812">Transmembrane</keyword>
<evidence type="ECO:0000313" key="22">
    <source>
        <dbReference type="EMBL" id="KAK7677549.1"/>
    </source>
</evidence>
<evidence type="ECO:0000256" key="8">
    <source>
        <dbReference type="ARBA" id="ARBA00013188"/>
    </source>
</evidence>
<evidence type="ECO:0000256" key="16">
    <source>
        <dbReference type="ARBA" id="ARBA00023285"/>
    </source>
</evidence>
<dbReference type="AlphaFoldDB" id="A0AAW0FDS6"/>
<dbReference type="GO" id="GO:0004000">
    <property type="term" value="F:adenosine deaminase activity"/>
    <property type="evidence" value="ECO:0007669"/>
    <property type="project" value="InterPro"/>
</dbReference>
<dbReference type="GO" id="GO:0006396">
    <property type="term" value="P:RNA processing"/>
    <property type="evidence" value="ECO:0007669"/>
    <property type="project" value="InterPro"/>
</dbReference>
<dbReference type="Gene3D" id="3.20.20.70">
    <property type="entry name" value="Aldolase class I"/>
    <property type="match status" value="1"/>
</dbReference>
<dbReference type="PROSITE" id="PS01086">
    <property type="entry name" value="RIBUL_P_3_EPIMER_2"/>
    <property type="match status" value="1"/>
</dbReference>
<dbReference type="InterPro" id="IPR013785">
    <property type="entry name" value="Aldolase_TIM"/>
</dbReference>
<name>A0AAW0FDS6_9APHY</name>
<dbReference type="GO" id="GO:0004750">
    <property type="term" value="F:D-ribulose-phosphate 3-epimerase activity"/>
    <property type="evidence" value="ECO:0007669"/>
    <property type="project" value="UniProtKB-EC"/>
</dbReference>
<dbReference type="Pfam" id="PF14853">
    <property type="entry name" value="Fis1_TPR_C"/>
    <property type="match status" value="1"/>
</dbReference>
<keyword evidence="16" id="KW-0170">Cobalt</keyword>
<dbReference type="CDD" id="cd12212">
    <property type="entry name" value="Fis1"/>
    <property type="match status" value="1"/>
</dbReference>
<comment type="cofactor">
    <cofactor evidence="3">
        <name>Zn(2+)</name>
        <dbReference type="ChEBI" id="CHEBI:29105"/>
    </cofactor>
</comment>
<dbReference type="CDD" id="cd00429">
    <property type="entry name" value="RPE"/>
    <property type="match status" value="1"/>
</dbReference>
<gene>
    <name evidence="22" type="ORF">QCA50_019458</name>
</gene>